<feature type="region of interest" description="Disordered" evidence="1">
    <location>
        <begin position="1"/>
        <end position="39"/>
    </location>
</feature>
<organism evidence="2 3">
    <name type="scientific">Aspergillus saccharolyticus JOP 1030-1</name>
    <dbReference type="NCBI Taxonomy" id="1450539"/>
    <lineage>
        <taxon>Eukaryota</taxon>
        <taxon>Fungi</taxon>
        <taxon>Dikarya</taxon>
        <taxon>Ascomycota</taxon>
        <taxon>Pezizomycotina</taxon>
        <taxon>Eurotiomycetes</taxon>
        <taxon>Eurotiomycetidae</taxon>
        <taxon>Eurotiales</taxon>
        <taxon>Aspergillaceae</taxon>
        <taxon>Aspergillus</taxon>
        <taxon>Aspergillus subgen. Circumdati</taxon>
    </lineage>
</organism>
<accession>A0A318Z943</accession>
<dbReference type="STRING" id="1450539.A0A318Z943"/>
<dbReference type="SUPFAM" id="SSF52833">
    <property type="entry name" value="Thioredoxin-like"/>
    <property type="match status" value="1"/>
</dbReference>
<feature type="compositionally biased region" description="Polar residues" evidence="1">
    <location>
        <begin position="1"/>
        <end position="17"/>
    </location>
</feature>
<dbReference type="CDD" id="cd02970">
    <property type="entry name" value="PRX_like2"/>
    <property type="match status" value="1"/>
</dbReference>
<gene>
    <name evidence="2" type="ORF">BP01DRAFT_393922</name>
</gene>
<evidence type="ECO:0008006" key="4">
    <source>
        <dbReference type="Google" id="ProtNLM"/>
    </source>
</evidence>
<protein>
    <recommendedName>
        <fullName evidence="4">AhpC/TSA antioxidant enzyme-domain-containing protein</fullName>
    </recommendedName>
</protein>
<dbReference type="AlphaFoldDB" id="A0A318Z943"/>
<feature type="compositionally biased region" description="Low complexity" evidence="1">
    <location>
        <begin position="18"/>
        <end position="36"/>
    </location>
</feature>
<dbReference type="PANTHER" id="PTHR28630:SF3">
    <property type="entry name" value="PEROXIREDOXIN-LIKE 2C"/>
    <property type="match status" value="1"/>
</dbReference>
<evidence type="ECO:0000313" key="3">
    <source>
        <dbReference type="Proteomes" id="UP000248349"/>
    </source>
</evidence>
<dbReference type="GeneID" id="37079508"/>
<dbReference type="PANTHER" id="PTHR28630">
    <property type="match status" value="1"/>
</dbReference>
<dbReference type="EMBL" id="KZ821248">
    <property type="protein sequence ID" value="PYH42904.1"/>
    <property type="molecule type" value="Genomic_DNA"/>
</dbReference>
<proteinExistence type="predicted"/>
<dbReference type="Pfam" id="PF13911">
    <property type="entry name" value="AhpC-TSA_2"/>
    <property type="match status" value="1"/>
</dbReference>
<dbReference type="RefSeq" id="XP_025428886.1">
    <property type="nucleotide sequence ID" value="XM_025578279.1"/>
</dbReference>
<dbReference type="InterPro" id="IPR036249">
    <property type="entry name" value="Thioredoxin-like_sf"/>
</dbReference>
<dbReference type="Proteomes" id="UP000248349">
    <property type="component" value="Unassembled WGS sequence"/>
</dbReference>
<dbReference type="Gene3D" id="3.40.30.10">
    <property type="entry name" value="Glutaredoxin"/>
    <property type="match status" value="1"/>
</dbReference>
<evidence type="ECO:0000256" key="1">
    <source>
        <dbReference type="SAM" id="MobiDB-lite"/>
    </source>
</evidence>
<keyword evidence="3" id="KW-1185">Reference proteome</keyword>
<dbReference type="OrthoDB" id="40334at2759"/>
<evidence type="ECO:0000313" key="2">
    <source>
        <dbReference type="EMBL" id="PYH42904.1"/>
    </source>
</evidence>
<name>A0A318Z943_9EURO</name>
<reference evidence="2 3" key="1">
    <citation type="submission" date="2016-12" db="EMBL/GenBank/DDBJ databases">
        <title>The genomes of Aspergillus section Nigri reveals drivers in fungal speciation.</title>
        <authorList>
            <consortium name="DOE Joint Genome Institute"/>
            <person name="Vesth T.C."/>
            <person name="Nybo J."/>
            <person name="Theobald S."/>
            <person name="Brandl J."/>
            <person name="Frisvad J.C."/>
            <person name="Nielsen K.F."/>
            <person name="Lyhne E.K."/>
            <person name="Kogle M.E."/>
            <person name="Kuo A."/>
            <person name="Riley R."/>
            <person name="Clum A."/>
            <person name="Nolan M."/>
            <person name="Lipzen A."/>
            <person name="Salamov A."/>
            <person name="Henrissat B."/>
            <person name="Wiebenga A."/>
            <person name="De Vries R.P."/>
            <person name="Grigoriev I.V."/>
            <person name="Mortensen U.H."/>
            <person name="Andersen M.R."/>
            <person name="Baker S.E."/>
        </authorList>
    </citation>
    <scope>NUCLEOTIDE SEQUENCE [LARGE SCALE GENOMIC DNA]</scope>
    <source>
        <strain evidence="2 3">JOP 1030-1</strain>
    </source>
</reference>
<dbReference type="InterPro" id="IPR032801">
    <property type="entry name" value="PXL2A/B/C"/>
</dbReference>
<sequence length="238" mass="26118">MTSPSHNSLPQEAASANPSDTDTTSTSTTTTDSPPSADLQAKLSTYPVHDHNNQHHQFQELYTGPDAAPRTLIVFIRHFFCGSCKEYIRTLSQTLTPDYLAGLTPPTGIVIIGCGDPGLIDTYLAETGCVFPLYADPERKLYAELGLGLSLAMGEKPGYIQRSMGRVVAESVWANLRQMTRGLGWKGGDQRQNGGEFLFQATEGSQGKGEVVWCHRMRNTRDHTEVDVLRGMLEGRRS</sequence>